<evidence type="ECO:0000313" key="2">
    <source>
        <dbReference type="Proteomes" id="UP001501508"/>
    </source>
</evidence>
<name>A0ABP8LZR0_9BACT</name>
<dbReference type="InterPro" id="IPR017946">
    <property type="entry name" value="PLC-like_Pdiesterase_TIM-brl"/>
</dbReference>
<comment type="caution">
    <text evidence="1">The sequence shown here is derived from an EMBL/GenBank/DDBJ whole genome shotgun (WGS) entry which is preliminary data.</text>
</comment>
<dbReference type="InterPro" id="IPR051057">
    <property type="entry name" value="PI-PLC_domain"/>
</dbReference>
<protein>
    <recommendedName>
        <fullName evidence="3">Phosphatidylinositol diacylglycerol-lyase</fullName>
    </recommendedName>
</protein>
<accession>A0ABP8LZR0</accession>
<dbReference type="Gene3D" id="3.20.20.190">
    <property type="entry name" value="Phosphatidylinositol (PI) phosphodiesterase"/>
    <property type="match status" value="1"/>
</dbReference>
<dbReference type="PANTHER" id="PTHR13593">
    <property type="match status" value="1"/>
</dbReference>
<dbReference type="RefSeq" id="WP_345029038.1">
    <property type="nucleotide sequence ID" value="NZ_BAABEY010000023.1"/>
</dbReference>
<dbReference type="SUPFAM" id="SSF51695">
    <property type="entry name" value="PLC-like phosphodiesterases"/>
    <property type="match status" value="1"/>
</dbReference>
<dbReference type="PANTHER" id="PTHR13593:SF113">
    <property type="entry name" value="SI:DKEY-266F7.9"/>
    <property type="match status" value="1"/>
</dbReference>
<evidence type="ECO:0000313" key="1">
    <source>
        <dbReference type="EMBL" id="GAA4439870.1"/>
    </source>
</evidence>
<keyword evidence="2" id="KW-1185">Reference proteome</keyword>
<dbReference type="Proteomes" id="UP001501508">
    <property type="component" value="Unassembled WGS sequence"/>
</dbReference>
<sequence length="476" mass="52524">MKYWDNTVCLSVEGGLTLVRGSYTVEDFSITGGEDPDHHIRSGMTVNFGSDGEMSFEIGRKGSSDNAKWFSNRIMPSQNTFNDAPGKLNFAFIGTLRLVVTGESIGGLELECTFPGFALAQGHSGLNNNWWLGGKTLTYTPSSGPYAVGKGTLPGGSEVTLGFANAAFSAYTFYVTPVSLINTAAWMKHLPDHRRLDEIVLPGSHDAGMSECSHCMPFGFAVPYTQTQNLSIAKQLEAGSRYFDIRVDYDYNELVTYHRTGGNGCNGQNLKSVMDEASSFLGSTPTETVIFKVSHIRQYKEHDAADTKRRINELLNAYDNLLLKKTGDLPANLAEAPVQKLRGKLVMVFDYPEYIDPASGRWRYQDGSAASDANLTVFDEYADTDDYNTMASKELELWRTHGGLGKGYLFLLSWTLTSGKPPLTSPIYDLARVANTALPTVLKQSIDGAHYAKPNVVYIDYVEERVNRSIILWNFS</sequence>
<proteinExistence type="predicted"/>
<organism evidence="1 2">
    <name type="scientific">Ravibacter arvi</name>
    <dbReference type="NCBI Taxonomy" id="2051041"/>
    <lineage>
        <taxon>Bacteria</taxon>
        <taxon>Pseudomonadati</taxon>
        <taxon>Bacteroidota</taxon>
        <taxon>Cytophagia</taxon>
        <taxon>Cytophagales</taxon>
        <taxon>Spirosomataceae</taxon>
        <taxon>Ravibacter</taxon>
    </lineage>
</organism>
<dbReference type="PROSITE" id="PS50007">
    <property type="entry name" value="PIPLC_X_DOMAIN"/>
    <property type="match status" value="1"/>
</dbReference>
<dbReference type="EMBL" id="BAABEY010000023">
    <property type="protein sequence ID" value="GAA4439870.1"/>
    <property type="molecule type" value="Genomic_DNA"/>
</dbReference>
<gene>
    <name evidence="1" type="ORF">GCM10023091_22740</name>
</gene>
<evidence type="ECO:0008006" key="3">
    <source>
        <dbReference type="Google" id="ProtNLM"/>
    </source>
</evidence>
<reference evidence="2" key="1">
    <citation type="journal article" date="2019" name="Int. J. Syst. Evol. Microbiol.">
        <title>The Global Catalogue of Microorganisms (GCM) 10K type strain sequencing project: providing services to taxonomists for standard genome sequencing and annotation.</title>
        <authorList>
            <consortium name="The Broad Institute Genomics Platform"/>
            <consortium name="The Broad Institute Genome Sequencing Center for Infectious Disease"/>
            <person name="Wu L."/>
            <person name="Ma J."/>
        </authorList>
    </citation>
    <scope>NUCLEOTIDE SEQUENCE [LARGE SCALE GENOMIC DNA]</scope>
    <source>
        <strain evidence="2">JCM 31920</strain>
    </source>
</reference>